<evidence type="ECO:0000313" key="2">
    <source>
        <dbReference type="EMBL" id="KRH19883.1"/>
    </source>
</evidence>
<dbReference type="AlphaFoldDB" id="K7LZP5"/>
<protein>
    <submittedName>
        <fullName evidence="2 3">Uncharacterized protein</fullName>
    </submittedName>
</protein>
<gene>
    <name evidence="2" type="ORF">GLYMA_13G141300</name>
</gene>
<reference evidence="3" key="2">
    <citation type="submission" date="2018-02" db="UniProtKB">
        <authorList>
            <consortium name="EnsemblPlants"/>
        </authorList>
    </citation>
    <scope>IDENTIFICATION</scope>
    <source>
        <strain evidence="3">Williams 82</strain>
    </source>
</reference>
<proteinExistence type="predicted"/>
<keyword evidence="1" id="KW-0732">Signal</keyword>
<sequence>MLLFSLSSLFLVLTRKRNVTKQKNPHNLTKFLLSRRTLGLSIRTLASMLLSRKGPISCHPHIKKKKINFLKDHTTYVTNHTE</sequence>
<dbReference type="HOGENOM" id="CLU_2562935_0_0_1"/>
<dbReference type="EnsemblPlants" id="KRH19883">
    <property type="protein sequence ID" value="KRH19883"/>
    <property type="gene ID" value="GLYMA_13G141300"/>
</dbReference>
<reference evidence="2" key="3">
    <citation type="submission" date="2018-07" db="EMBL/GenBank/DDBJ databases">
        <title>WGS assembly of Glycine max.</title>
        <authorList>
            <person name="Schmutz J."/>
            <person name="Cannon S."/>
            <person name="Schlueter J."/>
            <person name="Ma J."/>
            <person name="Mitros T."/>
            <person name="Nelson W."/>
            <person name="Hyten D."/>
            <person name="Song Q."/>
            <person name="Thelen J."/>
            <person name="Cheng J."/>
            <person name="Xu D."/>
            <person name="Hellsten U."/>
            <person name="May G."/>
            <person name="Yu Y."/>
            <person name="Sakurai T."/>
            <person name="Umezawa T."/>
            <person name="Bhattacharyya M."/>
            <person name="Sandhu D."/>
            <person name="Valliyodan B."/>
            <person name="Lindquist E."/>
            <person name="Peto M."/>
            <person name="Grant D."/>
            <person name="Shu S."/>
            <person name="Goodstein D."/>
            <person name="Barry K."/>
            <person name="Futrell-Griggs M."/>
            <person name="Abernathy B."/>
            <person name="Du J."/>
            <person name="Tian Z."/>
            <person name="Zhu L."/>
            <person name="Gill N."/>
            <person name="Joshi T."/>
            <person name="Libault M."/>
            <person name="Sethuraman A."/>
            <person name="Zhang X."/>
            <person name="Shinozaki K."/>
            <person name="Nguyen H."/>
            <person name="Wing R."/>
            <person name="Cregan P."/>
            <person name="Specht J."/>
            <person name="Grimwood J."/>
            <person name="Rokhsar D."/>
            <person name="Stacey G."/>
            <person name="Shoemaker R."/>
            <person name="Jackson S."/>
        </authorList>
    </citation>
    <scope>NUCLEOTIDE SEQUENCE</scope>
    <source>
        <tissue evidence="2">Callus</tissue>
    </source>
</reference>
<keyword evidence="4" id="KW-1185">Reference proteome</keyword>
<feature type="chain" id="PRO_5014581503" evidence="1">
    <location>
        <begin position="17"/>
        <end position="82"/>
    </location>
</feature>
<feature type="signal peptide" evidence="1">
    <location>
        <begin position="1"/>
        <end position="16"/>
    </location>
</feature>
<organism evidence="2">
    <name type="scientific">Glycine max</name>
    <name type="common">Soybean</name>
    <name type="synonym">Glycine hispida</name>
    <dbReference type="NCBI Taxonomy" id="3847"/>
    <lineage>
        <taxon>Eukaryota</taxon>
        <taxon>Viridiplantae</taxon>
        <taxon>Streptophyta</taxon>
        <taxon>Embryophyta</taxon>
        <taxon>Tracheophyta</taxon>
        <taxon>Spermatophyta</taxon>
        <taxon>Magnoliopsida</taxon>
        <taxon>eudicotyledons</taxon>
        <taxon>Gunneridae</taxon>
        <taxon>Pentapetalae</taxon>
        <taxon>rosids</taxon>
        <taxon>fabids</taxon>
        <taxon>Fabales</taxon>
        <taxon>Fabaceae</taxon>
        <taxon>Papilionoideae</taxon>
        <taxon>50 kb inversion clade</taxon>
        <taxon>NPAAA clade</taxon>
        <taxon>indigoferoid/millettioid clade</taxon>
        <taxon>Phaseoleae</taxon>
        <taxon>Glycine</taxon>
        <taxon>Glycine subgen. Soja</taxon>
    </lineage>
</organism>
<dbReference type="EMBL" id="CM000846">
    <property type="protein sequence ID" value="KRH19883.1"/>
    <property type="molecule type" value="Genomic_DNA"/>
</dbReference>
<dbReference type="Gramene" id="KRH19883">
    <property type="protein sequence ID" value="KRH19883"/>
    <property type="gene ID" value="GLYMA_13G141300"/>
</dbReference>
<dbReference type="InParanoid" id="K7LZP5"/>
<evidence type="ECO:0000313" key="3">
    <source>
        <dbReference type="EnsemblPlants" id="KRH19883"/>
    </source>
</evidence>
<name>K7LZP5_SOYBN</name>
<reference evidence="2 3" key="1">
    <citation type="journal article" date="2010" name="Nature">
        <title>Genome sequence of the palaeopolyploid soybean.</title>
        <authorList>
            <person name="Schmutz J."/>
            <person name="Cannon S.B."/>
            <person name="Schlueter J."/>
            <person name="Ma J."/>
            <person name="Mitros T."/>
            <person name="Nelson W."/>
            <person name="Hyten D.L."/>
            <person name="Song Q."/>
            <person name="Thelen J.J."/>
            <person name="Cheng J."/>
            <person name="Xu D."/>
            <person name="Hellsten U."/>
            <person name="May G.D."/>
            <person name="Yu Y."/>
            <person name="Sakurai T."/>
            <person name="Umezawa T."/>
            <person name="Bhattacharyya M.K."/>
            <person name="Sandhu D."/>
            <person name="Valliyodan B."/>
            <person name="Lindquist E."/>
            <person name="Peto M."/>
            <person name="Grant D."/>
            <person name="Shu S."/>
            <person name="Goodstein D."/>
            <person name="Barry K."/>
            <person name="Futrell-Griggs M."/>
            <person name="Abernathy B."/>
            <person name="Du J."/>
            <person name="Tian Z."/>
            <person name="Zhu L."/>
            <person name="Gill N."/>
            <person name="Joshi T."/>
            <person name="Libault M."/>
            <person name="Sethuraman A."/>
            <person name="Zhang X.-C."/>
            <person name="Shinozaki K."/>
            <person name="Nguyen H.T."/>
            <person name="Wing R.A."/>
            <person name="Cregan P."/>
            <person name="Specht J."/>
            <person name="Grimwood J."/>
            <person name="Rokhsar D."/>
            <person name="Stacey G."/>
            <person name="Shoemaker R.C."/>
            <person name="Jackson S.A."/>
        </authorList>
    </citation>
    <scope>NUCLEOTIDE SEQUENCE</scope>
    <source>
        <strain evidence="3">cv. Williams 82</strain>
        <tissue evidence="2">Callus</tissue>
    </source>
</reference>
<accession>K7LZP5</accession>
<dbReference type="Proteomes" id="UP000008827">
    <property type="component" value="Chromosome 13"/>
</dbReference>
<dbReference type="PaxDb" id="3847-GLYMA13G20440.1"/>
<evidence type="ECO:0000313" key="4">
    <source>
        <dbReference type="Proteomes" id="UP000008827"/>
    </source>
</evidence>
<dbReference type="SMR" id="K7LZP5"/>
<evidence type="ECO:0000256" key="1">
    <source>
        <dbReference type="SAM" id="SignalP"/>
    </source>
</evidence>